<keyword evidence="7" id="KW-0865">Zymogen</keyword>
<evidence type="ECO:0000313" key="13">
    <source>
        <dbReference type="EMBL" id="KAJ3661177.1"/>
    </source>
</evidence>
<evidence type="ECO:0000313" key="12">
    <source>
        <dbReference type="EMBL" id="KAJ3647422.1"/>
    </source>
</evidence>
<dbReference type="GO" id="GO:0005576">
    <property type="term" value="C:extracellular region"/>
    <property type="evidence" value="ECO:0007669"/>
    <property type="project" value="UniProtKB-SubCell"/>
</dbReference>
<feature type="chain" id="PRO_5041630245" description="Peptidase S1 domain-containing protein" evidence="10">
    <location>
        <begin position="19"/>
        <end position="296"/>
    </location>
</feature>
<dbReference type="EMBL" id="JALNTZ010000006">
    <property type="protein sequence ID" value="KAJ3647422.1"/>
    <property type="molecule type" value="Genomic_DNA"/>
</dbReference>
<dbReference type="PRINTS" id="PR00722">
    <property type="entry name" value="CHYMOTRYPSIN"/>
</dbReference>
<dbReference type="FunFam" id="2.40.10.10:FF:000146">
    <property type="entry name" value="Serine protease 53"/>
    <property type="match status" value="1"/>
</dbReference>
<dbReference type="PROSITE" id="PS00134">
    <property type="entry name" value="TRYPSIN_HIS"/>
    <property type="match status" value="1"/>
</dbReference>
<dbReference type="InterPro" id="IPR009003">
    <property type="entry name" value="Peptidase_S1_PA"/>
</dbReference>
<comment type="caution">
    <text evidence="13">The sequence shown here is derived from an EMBL/GenBank/DDBJ whole genome shotgun (WGS) entry which is preliminary data.</text>
</comment>
<dbReference type="PROSITE" id="PS50240">
    <property type="entry name" value="TRYPSIN_DOM"/>
    <property type="match status" value="1"/>
</dbReference>
<organism evidence="13 14">
    <name type="scientific">Zophobas morio</name>
    <dbReference type="NCBI Taxonomy" id="2755281"/>
    <lineage>
        <taxon>Eukaryota</taxon>
        <taxon>Metazoa</taxon>
        <taxon>Ecdysozoa</taxon>
        <taxon>Arthropoda</taxon>
        <taxon>Hexapoda</taxon>
        <taxon>Insecta</taxon>
        <taxon>Pterygota</taxon>
        <taxon>Neoptera</taxon>
        <taxon>Endopterygota</taxon>
        <taxon>Coleoptera</taxon>
        <taxon>Polyphaga</taxon>
        <taxon>Cucujiformia</taxon>
        <taxon>Tenebrionidae</taxon>
        <taxon>Zophobas</taxon>
    </lineage>
</organism>
<evidence type="ECO:0000256" key="8">
    <source>
        <dbReference type="ARBA" id="ARBA00023157"/>
    </source>
</evidence>
<dbReference type="InterPro" id="IPR001314">
    <property type="entry name" value="Peptidase_S1A"/>
</dbReference>
<dbReference type="SUPFAM" id="SSF50494">
    <property type="entry name" value="Trypsin-like serine proteases"/>
    <property type="match status" value="1"/>
</dbReference>
<keyword evidence="14" id="KW-1185">Reference proteome</keyword>
<dbReference type="GO" id="GO:0006508">
    <property type="term" value="P:proteolysis"/>
    <property type="evidence" value="ECO:0007669"/>
    <property type="project" value="UniProtKB-KW"/>
</dbReference>
<evidence type="ECO:0000256" key="3">
    <source>
        <dbReference type="ARBA" id="ARBA00022670"/>
    </source>
</evidence>
<protein>
    <recommendedName>
        <fullName evidence="11">Peptidase S1 domain-containing protein</fullName>
    </recommendedName>
</protein>
<dbReference type="CDD" id="cd00190">
    <property type="entry name" value="Tryp_SPc"/>
    <property type="match status" value="1"/>
</dbReference>
<sequence>MKIVRLVFLIHFLKLLAAADESHPNWYLLDHDGCGESVSDKIIGGNVATLGQFPWMAQLGYTRKLFSSSTPRYKCGGSLINPLYVLTAAHCVSGLKGERMVRIRLGEHNTRTRKDCEDAVCAPPVQDFRPDKVIPHEKFQQPAMRNDIALIRLDRPAKITQYVNPICLPYGPLLTREYTGTTAQVAGWGLNEHQMISPILLHVRIPFVPLAHCNRILRHFATTGPGQLCAGGQNGYDSCGGDSGGPLMAPQAIDGPPRFYIIGIVSFGSVNCGSAVPAVYTDVSKYVVWILDNVEV</sequence>
<feature type="domain" description="Peptidase S1" evidence="11">
    <location>
        <begin position="42"/>
        <end position="295"/>
    </location>
</feature>
<feature type="signal peptide" evidence="10">
    <location>
        <begin position="1"/>
        <end position="18"/>
    </location>
</feature>
<evidence type="ECO:0000256" key="1">
    <source>
        <dbReference type="ARBA" id="ARBA00004613"/>
    </source>
</evidence>
<evidence type="ECO:0000256" key="10">
    <source>
        <dbReference type="SAM" id="SignalP"/>
    </source>
</evidence>
<evidence type="ECO:0000256" key="6">
    <source>
        <dbReference type="ARBA" id="ARBA00022825"/>
    </source>
</evidence>
<dbReference type="InterPro" id="IPR033116">
    <property type="entry name" value="TRYPSIN_SER"/>
</dbReference>
<dbReference type="EMBL" id="JALNTZ010000002">
    <property type="protein sequence ID" value="KAJ3661177.1"/>
    <property type="molecule type" value="Genomic_DNA"/>
</dbReference>
<keyword evidence="2" id="KW-0964">Secreted</keyword>
<dbReference type="Proteomes" id="UP001168821">
    <property type="component" value="Unassembled WGS sequence"/>
</dbReference>
<dbReference type="AlphaFoldDB" id="A0AA38MMK4"/>
<keyword evidence="3 9" id="KW-0645">Protease</keyword>
<name>A0AA38MMK4_9CUCU</name>
<keyword evidence="8" id="KW-1015">Disulfide bond</keyword>
<evidence type="ECO:0000256" key="2">
    <source>
        <dbReference type="ARBA" id="ARBA00022525"/>
    </source>
</evidence>
<dbReference type="InterPro" id="IPR043504">
    <property type="entry name" value="Peptidase_S1_PA_chymotrypsin"/>
</dbReference>
<dbReference type="SMART" id="SM00020">
    <property type="entry name" value="Tryp_SPc"/>
    <property type="match status" value="1"/>
</dbReference>
<keyword evidence="5 9" id="KW-0378">Hydrolase</keyword>
<comment type="subcellular location">
    <subcellularLocation>
        <location evidence="1">Secreted</location>
    </subcellularLocation>
</comment>
<dbReference type="PANTHER" id="PTHR24258">
    <property type="entry name" value="SERINE PROTEASE-RELATED"/>
    <property type="match status" value="1"/>
</dbReference>
<proteinExistence type="predicted"/>
<evidence type="ECO:0000256" key="9">
    <source>
        <dbReference type="RuleBase" id="RU363034"/>
    </source>
</evidence>
<evidence type="ECO:0000313" key="14">
    <source>
        <dbReference type="Proteomes" id="UP001168821"/>
    </source>
</evidence>
<evidence type="ECO:0000256" key="7">
    <source>
        <dbReference type="ARBA" id="ARBA00023145"/>
    </source>
</evidence>
<reference evidence="13" key="1">
    <citation type="journal article" date="2023" name="G3 (Bethesda)">
        <title>Whole genome assemblies of Zophobas morio and Tenebrio molitor.</title>
        <authorList>
            <person name="Kaur S."/>
            <person name="Stinson S.A."/>
            <person name="diCenzo G.C."/>
        </authorList>
    </citation>
    <scope>NUCLEOTIDE SEQUENCE</scope>
    <source>
        <strain evidence="13">QUZm001</strain>
    </source>
</reference>
<dbReference type="InterPro" id="IPR001254">
    <property type="entry name" value="Trypsin_dom"/>
</dbReference>
<gene>
    <name evidence="13" type="ORF">Zmor_005586</name>
    <name evidence="12" type="ORF">Zmor_019301</name>
</gene>
<dbReference type="GO" id="GO:0004252">
    <property type="term" value="F:serine-type endopeptidase activity"/>
    <property type="evidence" value="ECO:0007669"/>
    <property type="project" value="InterPro"/>
</dbReference>
<keyword evidence="4 10" id="KW-0732">Signal</keyword>
<evidence type="ECO:0000256" key="4">
    <source>
        <dbReference type="ARBA" id="ARBA00022729"/>
    </source>
</evidence>
<evidence type="ECO:0000259" key="11">
    <source>
        <dbReference type="PROSITE" id="PS50240"/>
    </source>
</evidence>
<dbReference type="PANTHER" id="PTHR24258:SF144">
    <property type="entry name" value="GH14088P"/>
    <property type="match status" value="1"/>
</dbReference>
<evidence type="ECO:0000256" key="5">
    <source>
        <dbReference type="ARBA" id="ARBA00022801"/>
    </source>
</evidence>
<dbReference type="Pfam" id="PF00089">
    <property type="entry name" value="Trypsin"/>
    <property type="match status" value="1"/>
</dbReference>
<dbReference type="InterPro" id="IPR018114">
    <property type="entry name" value="TRYPSIN_HIS"/>
</dbReference>
<accession>A0AA38MMK4</accession>
<keyword evidence="6 9" id="KW-0720">Serine protease</keyword>
<dbReference type="Gene3D" id="2.40.10.10">
    <property type="entry name" value="Trypsin-like serine proteases"/>
    <property type="match status" value="2"/>
</dbReference>
<dbReference type="PROSITE" id="PS00135">
    <property type="entry name" value="TRYPSIN_SER"/>
    <property type="match status" value="1"/>
</dbReference>